<dbReference type="EMBL" id="JACHEN010000032">
    <property type="protein sequence ID" value="MBB6218038.1"/>
    <property type="molecule type" value="Genomic_DNA"/>
</dbReference>
<accession>A0A841L0D9</accession>
<name>A0A841L0D9_9FIRM</name>
<proteinExistence type="predicted"/>
<protein>
    <submittedName>
        <fullName evidence="1">Uncharacterized protein</fullName>
    </submittedName>
</protein>
<reference evidence="1 2" key="1">
    <citation type="submission" date="2020-08" db="EMBL/GenBank/DDBJ databases">
        <title>Genomic Encyclopedia of Type Strains, Phase IV (KMG-IV): sequencing the most valuable type-strain genomes for metagenomic binning, comparative biology and taxonomic classification.</title>
        <authorList>
            <person name="Goeker M."/>
        </authorList>
    </citation>
    <scope>NUCLEOTIDE SEQUENCE [LARGE SCALE GENOMIC DNA]</scope>
    <source>
        <strain evidence="1 2">DSM 103526</strain>
    </source>
</reference>
<dbReference type="AlphaFoldDB" id="A0A841L0D9"/>
<dbReference type="RefSeq" id="WP_184312541.1">
    <property type="nucleotide sequence ID" value="NZ_JACHEN010000032.1"/>
</dbReference>
<dbReference type="Proteomes" id="UP000579281">
    <property type="component" value="Unassembled WGS sequence"/>
</dbReference>
<gene>
    <name evidence="1" type="ORF">HNQ80_004177</name>
</gene>
<keyword evidence="2" id="KW-1185">Reference proteome</keyword>
<evidence type="ECO:0000313" key="1">
    <source>
        <dbReference type="EMBL" id="MBB6218038.1"/>
    </source>
</evidence>
<sequence>MEKAGLKLRHWSEETTTGHHYVSRVDSYIIRMRDREEIERKYEEKRKSRNVFYRILKNLNI</sequence>
<comment type="caution">
    <text evidence="1">The sequence shown here is derived from an EMBL/GenBank/DDBJ whole genome shotgun (WGS) entry which is preliminary data.</text>
</comment>
<organism evidence="1 2">
    <name type="scientific">Anaerosolibacter carboniphilus</name>
    <dbReference type="NCBI Taxonomy" id="1417629"/>
    <lineage>
        <taxon>Bacteria</taxon>
        <taxon>Bacillati</taxon>
        <taxon>Bacillota</taxon>
        <taxon>Clostridia</taxon>
        <taxon>Peptostreptococcales</taxon>
        <taxon>Thermotaleaceae</taxon>
        <taxon>Anaerosolibacter</taxon>
    </lineage>
</organism>
<evidence type="ECO:0000313" key="2">
    <source>
        <dbReference type="Proteomes" id="UP000579281"/>
    </source>
</evidence>